<name>A0A7C4ELY8_9BACT</name>
<dbReference type="EMBL" id="DSRP01000289">
    <property type="protein sequence ID" value="HGG92136.1"/>
    <property type="molecule type" value="Genomic_DNA"/>
</dbReference>
<feature type="compositionally biased region" description="Basic and acidic residues" evidence="1">
    <location>
        <begin position="79"/>
        <end position="95"/>
    </location>
</feature>
<reference evidence="2" key="1">
    <citation type="journal article" date="2020" name="mSystems">
        <title>Genome- and Community-Level Interaction Insights into Carbon Utilization and Element Cycling Functions of Hydrothermarchaeota in Hydrothermal Sediment.</title>
        <authorList>
            <person name="Zhou Z."/>
            <person name="Liu Y."/>
            <person name="Xu W."/>
            <person name="Pan J."/>
            <person name="Luo Z.H."/>
            <person name="Li M."/>
        </authorList>
    </citation>
    <scope>NUCLEOTIDE SEQUENCE [LARGE SCALE GENOMIC DNA]</scope>
    <source>
        <strain evidence="2">SpSt-413</strain>
    </source>
</reference>
<sequence length="112" mass="12292">MADNISLELKKPLDKMTAKELRDLVINQIPSIQGASGMDKDALVAAIKEVLGITEEAGSVSPYKAQILAMKAQMKDMRAQKAAEGVSRKDKDALRRKVNRLKKRTRSLAKSA</sequence>
<feature type="region of interest" description="Disordered" evidence="1">
    <location>
        <begin position="79"/>
        <end position="112"/>
    </location>
</feature>
<feature type="compositionally biased region" description="Basic residues" evidence="1">
    <location>
        <begin position="96"/>
        <end position="112"/>
    </location>
</feature>
<evidence type="ECO:0000313" key="2">
    <source>
        <dbReference type="EMBL" id="HGG92136.1"/>
    </source>
</evidence>
<gene>
    <name evidence="2" type="ORF">ENR59_04205</name>
</gene>
<accession>A0A7C4ELY8</accession>
<dbReference type="AlphaFoldDB" id="A0A7C4ELY8"/>
<organism evidence="2">
    <name type="scientific">Fundidesulfovibrio putealis</name>
    <dbReference type="NCBI Taxonomy" id="270496"/>
    <lineage>
        <taxon>Bacteria</taxon>
        <taxon>Pseudomonadati</taxon>
        <taxon>Thermodesulfobacteriota</taxon>
        <taxon>Desulfovibrionia</taxon>
        <taxon>Desulfovibrionales</taxon>
        <taxon>Desulfovibrionaceae</taxon>
        <taxon>Fundidesulfovibrio</taxon>
    </lineage>
</organism>
<evidence type="ECO:0000256" key="1">
    <source>
        <dbReference type="SAM" id="MobiDB-lite"/>
    </source>
</evidence>
<protein>
    <submittedName>
        <fullName evidence="2">Uncharacterized protein</fullName>
    </submittedName>
</protein>
<proteinExistence type="predicted"/>
<comment type="caution">
    <text evidence="2">The sequence shown here is derived from an EMBL/GenBank/DDBJ whole genome shotgun (WGS) entry which is preliminary data.</text>
</comment>